<feature type="compositionally biased region" description="Polar residues" evidence="1">
    <location>
        <begin position="133"/>
        <end position="147"/>
    </location>
</feature>
<protein>
    <submittedName>
        <fullName evidence="2">Uncharacterized protein</fullName>
    </submittedName>
</protein>
<reference evidence="3" key="1">
    <citation type="journal article" date="2002" name="Science">
        <title>The draft genome of Ciona intestinalis: insights into chordate and vertebrate origins.</title>
        <authorList>
            <person name="Dehal P."/>
            <person name="Satou Y."/>
            <person name="Campbell R.K."/>
            <person name="Chapman J."/>
            <person name="Degnan B."/>
            <person name="De Tomaso A."/>
            <person name="Davidson B."/>
            <person name="Di Gregorio A."/>
            <person name="Gelpke M."/>
            <person name="Goodstein D.M."/>
            <person name="Harafuji N."/>
            <person name="Hastings K.E."/>
            <person name="Ho I."/>
            <person name="Hotta K."/>
            <person name="Huang W."/>
            <person name="Kawashima T."/>
            <person name="Lemaire P."/>
            <person name="Martinez D."/>
            <person name="Meinertzhagen I.A."/>
            <person name="Necula S."/>
            <person name="Nonaka M."/>
            <person name="Putnam N."/>
            <person name="Rash S."/>
            <person name="Saiga H."/>
            <person name="Satake M."/>
            <person name="Terry A."/>
            <person name="Yamada L."/>
            <person name="Wang H.G."/>
            <person name="Awazu S."/>
            <person name="Azumi K."/>
            <person name="Boore J."/>
            <person name="Branno M."/>
            <person name="Chin-Bow S."/>
            <person name="DeSantis R."/>
            <person name="Doyle S."/>
            <person name="Francino P."/>
            <person name="Keys D.N."/>
            <person name="Haga S."/>
            <person name="Hayashi H."/>
            <person name="Hino K."/>
            <person name="Imai K.S."/>
            <person name="Inaba K."/>
            <person name="Kano S."/>
            <person name="Kobayashi K."/>
            <person name="Kobayashi M."/>
            <person name="Lee B.I."/>
            <person name="Makabe K.W."/>
            <person name="Manohar C."/>
            <person name="Matassi G."/>
            <person name="Medina M."/>
            <person name="Mochizuki Y."/>
            <person name="Mount S."/>
            <person name="Morishita T."/>
            <person name="Miura S."/>
            <person name="Nakayama A."/>
            <person name="Nishizaka S."/>
            <person name="Nomoto H."/>
            <person name="Ohta F."/>
            <person name="Oishi K."/>
            <person name="Rigoutsos I."/>
            <person name="Sano M."/>
            <person name="Sasaki A."/>
            <person name="Sasakura Y."/>
            <person name="Shoguchi E."/>
            <person name="Shin-i T."/>
            <person name="Spagnuolo A."/>
            <person name="Stainier D."/>
            <person name="Suzuki M.M."/>
            <person name="Tassy O."/>
            <person name="Takatori N."/>
            <person name="Tokuoka M."/>
            <person name="Yagi K."/>
            <person name="Yoshizaki F."/>
            <person name="Wada S."/>
            <person name="Zhang C."/>
            <person name="Hyatt P.D."/>
            <person name="Larimer F."/>
            <person name="Detter C."/>
            <person name="Doggett N."/>
            <person name="Glavina T."/>
            <person name="Hawkins T."/>
            <person name="Richardson P."/>
            <person name="Lucas S."/>
            <person name="Kohara Y."/>
            <person name="Levine M."/>
            <person name="Satoh N."/>
            <person name="Rokhsar D.S."/>
        </authorList>
    </citation>
    <scope>NUCLEOTIDE SEQUENCE [LARGE SCALE GENOMIC DNA]</scope>
</reference>
<dbReference type="Ensembl" id="ENSCINT00000024728.2">
    <property type="protein sequence ID" value="ENSCINP00000024482.2"/>
    <property type="gene ID" value="ENSCING00000013293.2"/>
</dbReference>
<sequence>MSGTLLKLESPLHDKQPNRRGITTKVKNRINDDIDHFVLSKTTSLRITTAQTTTKTLSLAETTTMRTNKILSVNQQFNKEHTHISSKNESTSLEESRPTETETAGTKLSNKRLQECSVSKIDHKKSSSKDQIRPQQISSPNSYVWPE</sequence>
<feature type="compositionally biased region" description="Basic and acidic residues" evidence="1">
    <location>
        <begin position="120"/>
        <end position="132"/>
    </location>
</feature>
<proteinExistence type="predicted"/>
<organism evidence="2 3">
    <name type="scientific">Ciona intestinalis</name>
    <name type="common">Transparent sea squirt</name>
    <name type="synonym">Ascidia intestinalis</name>
    <dbReference type="NCBI Taxonomy" id="7719"/>
    <lineage>
        <taxon>Eukaryota</taxon>
        <taxon>Metazoa</taxon>
        <taxon>Chordata</taxon>
        <taxon>Tunicata</taxon>
        <taxon>Ascidiacea</taxon>
        <taxon>Phlebobranchia</taxon>
        <taxon>Cionidae</taxon>
        <taxon>Ciona</taxon>
    </lineage>
</organism>
<evidence type="ECO:0000313" key="3">
    <source>
        <dbReference type="Proteomes" id="UP000008144"/>
    </source>
</evidence>
<evidence type="ECO:0000256" key="1">
    <source>
        <dbReference type="SAM" id="MobiDB-lite"/>
    </source>
</evidence>
<name>F7BLA8_CIOIN</name>
<reference evidence="2" key="2">
    <citation type="journal article" date="2008" name="Genome Biol.">
        <title>Improved genome assembly and evidence-based global gene model set for the chordate Ciona intestinalis: new insight into intron and operon populations.</title>
        <authorList>
            <person name="Satou Y."/>
            <person name="Mineta K."/>
            <person name="Ogasawara M."/>
            <person name="Sasakura Y."/>
            <person name="Shoguchi E."/>
            <person name="Ueno K."/>
            <person name="Yamada L."/>
            <person name="Matsumoto J."/>
            <person name="Wasserscheid J."/>
            <person name="Dewar K."/>
            <person name="Wiley G.B."/>
            <person name="Macmil S.L."/>
            <person name="Roe B.A."/>
            <person name="Zeller R.W."/>
            <person name="Hastings K.E."/>
            <person name="Lemaire P."/>
            <person name="Lindquist E."/>
            <person name="Endo T."/>
            <person name="Hotta K."/>
            <person name="Inaba K."/>
        </authorList>
    </citation>
    <scope>NUCLEOTIDE SEQUENCE [LARGE SCALE GENOMIC DNA]</scope>
    <source>
        <strain evidence="2">wild type</strain>
    </source>
</reference>
<reference evidence="2" key="3">
    <citation type="submission" date="2025-08" db="UniProtKB">
        <authorList>
            <consortium name="Ensembl"/>
        </authorList>
    </citation>
    <scope>IDENTIFICATION</scope>
</reference>
<accession>F7BLA8</accession>
<evidence type="ECO:0000313" key="2">
    <source>
        <dbReference type="Ensembl" id="ENSCINP00000024482.2"/>
    </source>
</evidence>
<dbReference type="EMBL" id="EAAA01002629">
    <property type="status" value="NOT_ANNOTATED_CDS"/>
    <property type="molecule type" value="Genomic_DNA"/>
</dbReference>
<keyword evidence="3" id="KW-1185">Reference proteome</keyword>
<dbReference type="HOGENOM" id="CLU_1767405_0_0_1"/>
<dbReference type="AlphaFoldDB" id="F7BLA8"/>
<dbReference type="InParanoid" id="F7BLA8"/>
<dbReference type="Proteomes" id="UP000008144">
    <property type="component" value="Chromosome 8"/>
</dbReference>
<reference evidence="2" key="4">
    <citation type="submission" date="2025-09" db="UniProtKB">
        <authorList>
            <consortium name="Ensembl"/>
        </authorList>
    </citation>
    <scope>IDENTIFICATION</scope>
</reference>
<feature type="region of interest" description="Disordered" evidence="1">
    <location>
        <begin position="75"/>
        <end position="147"/>
    </location>
</feature>